<gene>
    <name evidence="2" type="ORF">M9458_023695</name>
</gene>
<comment type="caution">
    <text evidence="2">The sequence shown here is derived from an EMBL/GenBank/DDBJ whole genome shotgun (WGS) entry which is preliminary data.</text>
</comment>
<dbReference type="SUPFAM" id="SSF56784">
    <property type="entry name" value="HAD-like"/>
    <property type="match status" value="1"/>
</dbReference>
<dbReference type="AlphaFoldDB" id="A0ABD0Q4Y6"/>
<sequence length="60" mass="6654">VPDAIQKCQRAGITVRMVTGDNINTARAIAIKCGIIHPGEDFLCIDGKEFNRRIRNEKGE</sequence>
<organism evidence="2 3">
    <name type="scientific">Cirrhinus mrigala</name>
    <name type="common">Mrigala</name>
    <dbReference type="NCBI Taxonomy" id="683832"/>
    <lineage>
        <taxon>Eukaryota</taxon>
        <taxon>Metazoa</taxon>
        <taxon>Chordata</taxon>
        <taxon>Craniata</taxon>
        <taxon>Vertebrata</taxon>
        <taxon>Euteleostomi</taxon>
        <taxon>Actinopterygii</taxon>
        <taxon>Neopterygii</taxon>
        <taxon>Teleostei</taxon>
        <taxon>Ostariophysi</taxon>
        <taxon>Cypriniformes</taxon>
        <taxon>Cyprinidae</taxon>
        <taxon>Labeoninae</taxon>
        <taxon>Labeonini</taxon>
        <taxon>Cirrhinus</taxon>
    </lineage>
</organism>
<dbReference type="Proteomes" id="UP001529510">
    <property type="component" value="Unassembled WGS sequence"/>
</dbReference>
<evidence type="ECO:0000313" key="2">
    <source>
        <dbReference type="EMBL" id="KAL0181289.1"/>
    </source>
</evidence>
<dbReference type="PANTHER" id="PTHR24093:SF377">
    <property type="entry name" value="PLASMA MEMBRANE CALCIUM-TRANSPORTING ATPASE 2"/>
    <property type="match status" value="1"/>
</dbReference>
<keyword evidence="1" id="KW-0460">Magnesium</keyword>
<evidence type="ECO:0000256" key="1">
    <source>
        <dbReference type="ARBA" id="ARBA00022842"/>
    </source>
</evidence>
<accession>A0ABD0Q4Y6</accession>
<dbReference type="InterPro" id="IPR023214">
    <property type="entry name" value="HAD_sf"/>
</dbReference>
<evidence type="ECO:0000313" key="3">
    <source>
        <dbReference type="Proteomes" id="UP001529510"/>
    </source>
</evidence>
<reference evidence="2 3" key="1">
    <citation type="submission" date="2024-05" db="EMBL/GenBank/DDBJ databases">
        <title>Genome sequencing and assembly of Indian major carp, Cirrhinus mrigala (Hamilton, 1822).</title>
        <authorList>
            <person name="Mohindra V."/>
            <person name="Chowdhury L.M."/>
            <person name="Lal K."/>
            <person name="Jena J.K."/>
        </authorList>
    </citation>
    <scope>NUCLEOTIDE SEQUENCE [LARGE SCALE GENOMIC DNA]</scope>
    <source>
        <strain evidence="2">CM1030</strain>
        <tissue evidence="2">Blood</tissue>
    </source>
</reference>
<dbReference type="Gene3D" id="3.40.50.1000">
    <property type="entry name" value="HAD superfamily/HAD-like"/>
    <property type="match status" value="1"/>
</dbReference>
<proteinExistence type="predicted"/>
<dbReference type="EMBL" id="JAMKFB020000011">
    <property type="protein sequence ID" value="KAL0181289.1"/>
    <property type="molecule type" value="Genomic_DNA"/>
</dbReference>
<dbReference type="InterPro" id="IPR036412">
    <property type="entry name" value="HAD-like_sf"/>
</dbReference>
<dbReference type="PANTHER" id="PTHR24093">
    <property type="entry name" value="CATION TRANSPORTING ATPASE"/>
    <property type="match status" value="1"/>
</dbReference>
<protein>
    <submittedName>
        <fullName evidence="2">Uncharacterized protein</fullName>
    </submittedName>
</protein>
<keyword evidence="3" id="KW-1185">Reference proteome</keyword>
<feature type="non-terminal residue" evidence="2">
    <location>
        <position position="1"/>
    </location>
</feature>
<name>A0ABD0Q4Y6_CIRMR</name>
<feature type="non-terminal residue" evidence="2">
    <location>
        <position position="60"/>
    </location>
</feature>